<dbReference type="AlphaFoldDB" id="A0A1S2XQP8"/>
<evidence type="ECO:0000313" key="3">
    <source>
        <dbReference type="RefSeq" id="XP_004492487.3"/>
    </source>
</evidence>
<dbReference type="Proteomes" id="UP000087171">
    <property type="component" value="Chromosome Ca3"/>
</dbReference>
<name>A0A1S2XQP8_CICAR</name>
<dbReference type="KEGG" id="cam:101501670"/>
<dbReference type="PaxDb" id="3827-XP_004492487.1"/>
<organism evidence="2 3">
    <name type="scientific">Cicer arietinum</name>
    <name type="common">Chickpea</name>
    <name type="synonym">Garbanzo</name>
    <dbReference type="NCBI Taxonomy" id="3827"/>
    <lineage>
        <taxon>Eukaryota</taxon>
        <taxon>Viridiplantae</taxon>
        <taxon>Streptophyta</taxon>
        <taxon>Embryophyta</taxon>
        <taxon>Tracheophyta</taxon>
        <taxon>Spermatophyta</taxon>
        <taxon>Magnoliopsida</taxon>
        <taxon>eudicotyledons</taxon>
        <taxon>Gunneridae</taxon>
        <taxon>Pentapetalae</taxon>
        <taxon>rosids</taxon>
        <taxon>fabids</taxon>
        <taxon>Fabales</taxon>
        <taxon>Fabaceae</taxon>
        <taxon>Papilionoideae</taxon>
        <taxon>50 kb inversion clade</taxon>
        <taxon>NPAAA clade</taxon>
        <taxon>Hologalegina</taxon>
        <taxon>IRL clade</taxon>
        <taxon>Cicereae</taxon>
        <taxon>Cicer</taxon>
    </lineage>
</organism>
<feature type="compositionally biased region" description="Basic and acidic residues" evidence="1">
    <location>
        <begin position="18"/>
        <end position="28"/>
    </location>
</feature>
<reference evidence="3" key="2">
    <citation type="submission" date="2025-08" db="UniProtKB">
        <authorList>
            <consortium name="RefSeq"/>
        </authorList>
    </citation>
    <scope>IDENTIFICATION</scope>
    <source>
        <tissue evidence="3">Etiolated seedlings</tissue>
    </source>
</reference>
<evidence type="ECO:0000313" key="2">
    <source>
        <dbReference type="Proteomes" id="UP000087171"/>
    </source>
</evidence>
<proteinExistence type="predicted"/>
<gene>
    <name evidence="3" type="primary">LOC101501670</name>
</gene>
<dbReference type="RefSeq" id="XP_004492487.3">
    <property type="nucleotide sequence ID" value="XM_004492430.3"/>
</dbReference>
<protein>
    <submittedName>
        <fullName evidence="3">Uncharacterized protein LOC101501670</fullName>
    </submittedName>
</protein>
<accession>A0A1S2XQP8</accession>
<feature type="region of interest" description="Disordered" evidence="1">
    <location>
        <begin position="1"/>
        <end position="43"/>
    </location>
</feature>
<dbReference type="OrthoDB" id="1712073at2759"/>
<evidence type="ECO:0000256" key="1">
    <source>
        <dbReference type="SAM" id="MobiDB-lite"/>
    </source>
</evidence>
<dbReference type="eggNOG" id="ENOG502S80J">
    <property type="taxonomic scope" value="Eukaryota"/>
</dbReference>
<keyword evidence="2" id="KW-1185">Reference proteome</keyword>
<reference evidence="2" key="1">
    <citation type="journal article" date="2013" name="Nat. Biotechnol.">
        <title>Draft genome sequence of chickpea (Cicer arietinum) provides a resource for trait improvement.</title>
        <authorList>
            <person name="Varshney R.K."/>
            <person name="Song C."/>
            <person name="Saxena R.K."/>
            <person name="Azam S."/>
            <person name="Yu S."/>
            <person name="Sharpe A.G."/>
            <person name="Cannon S."/>
            <person name="Baek J."/>
            <person name="Rosen B.D."/>
            <person name="Tar'an B."/>
            <person name="Millan T."/>
            <person name="Zhang X."/>
            <person name="Ramsay L.D."/>
            <person name="Iwata A."/>
            <person name="Wang Y."/>
            <person name="Nelson W."/>
            <person name="Farmer A.D."/>
            <person name="Gaur P.M."/>
            <person name="Soderlund C."/>
            <person name="Penmetsa R.V."/>
            <person name="Xu C."/>
            <person name="Bharti A.K."/>
            <person name="He W."/>
            <person name="Winter P."/>
            <person name="Zhao S."/>
            <person name="Hane J.K."/>
            <person name="Carrasquilla-Garcia N."/>
            <person name="Condie J.A."/>
            <person name="Upadhyaya H.D."/>
            <person name="Luo M.C."/>
            <person name="Thudi M."/>
            <person name="Gowda C.L."/>
            <person name="Singh N.P."/>
            <person name="Lichtenzveig J."/>
            <person name="Gali K.K."/>
            <person name="Rubio J."/>
            <person name="Nadarajan N."/>
            <person name="Dolezel J."/>
            <person name="Bansal K.C."/>
            <person name="Xu X."/>
            <person name="Edwards D."/>
            <person name="Zhang G."/>
            <person name="Kahl G."/>
            <person name="Gil J."/>
            <person name="Singh K.B."/>
            <person name="Datta S.K."/>
            <person name="Jackson S.A."/>
            <person name="Wang J."/>
            <person name="Cook D.R."/>
        </authorList>
    </citation>
    <scope>NUCLEOTIDE SEQUENCE [LARGE SCALE GENOMIC DNA]</scope>
    <source>
        <strain evidence="2">cv. CDC Frontier</strain>
    </source>
</reference>
<sequence>MEDGLTEVQSLLPHLNHHSSEDGSKREDIEENEEGFVSTEKIENDIKEKDLGIDEAKEVNDGGEGGGVINNLISTFMTPLSPRTGKPNFQHESGNEVFEKDEEVDHNNGKEKGLISNLVSNFFHRSEKENEDEEIIVDEKIKRLKTEHEDNSGGGGFIHDIVSHLHSPLSDDAAPTADEATILINSLVRD</sequence>